<keyword evidence="8 12" id="KW-1133">Transmembrane helix</keyword>
<feature type="chain" id="PRO_5046792741" evidence="13">
    <location>
        <begin position="30"/>
        <end position="433"/>
    </location>
</feature>
<feature type="compositionally biased region" description="Low complexity" evidence="11">
    <location>
        <begin position="405"/>
        <end position="420"/>
    </location>
</feature>
<feature type="region of interest" description="Disordered" evidence="11">
    <location>
        <begin position="383"/>
        <end position="433"/>
    </location>
</feature>
<sequence length="433" mass="44298">MSFTRTLRAVSGAAVAGALLFGTAPVASADQMRDQQWALNSLRAEEAWKVSTGKGVTVAVIDSGVDGSAPDLKGNVLPGKNFSTGDPADQETVNNHGTSMASLIAGHGHGPGNSDGVMGLAPDAKILPVKLSNSENATYGATYAGPLRYAVDHGAKVVNMSIGDPVTPTEEESSAIAYAVKHDVLLVASSGNEGSGNANYPAAAPGVLGVGASDRHQKVWEESNYGPHLMLTAPGVEIRSAAASKPYRYASGTSDSTAYVSAAAALLRAKFPDLTAGQIANRLVKTAKAPAGTDTPDPYYGYGVIDPYKALTADIPAGSKNGPLKSPEASDDDGLMKPSNRSDATEPKDTSNFRAVLGIIGFSLIVLFVIVGITVLVVVKKKRRNGPPLGGPTGFGGPGGPGVPPQQGMYQQPGAYQQQPGGQGPYPPAPPGQ</sequence>
<evidence type="ECO:0000256" key="6">
    <source>
        <dbReference type="ARBA" id="ARBA00022801"/>
    </source>
</evidence>
<evidence type="ECO:0000256" key="8">
    <source>
        <dbReference type="ARBA" id="ARBA00022989"/>
    </source>
</evidence>
<comment type="caution">
    <text evidence="15">The sequence shown here is derived from an EMBL/GenBank/DDBJ whole genome shotgun (WGS) entry which is preliminary data.</text>
</comment>
<feature type="active site" description="Charge relay system" evidence="10">
    <location>
        <position position="254"/>
    </location>
</feature>
<evidence type="ECO:0000256" key="2">
    <source>
        <dbReference type="ARBA" id="ARBA00011073"/>
    </source>
</evidence>
<name>A0ABW1FHC7_9ACTN</name>
<feature type="region of interest" description="Disordered" evidence="11">
    <location>
        <begin position="318"/>
        <end position="348"/>
    </location>
</feature>
<dbReference type="Proteomes" id="UP001596241">
    <property type="component" value="Unassembled WGS sequence"/>
</dbReference>
<keyword evidence="4 10" id="KW-0645">Protease</keyword>
<evidence type="ECO:0000256" key="5">
    <source>
        <dbReference type="ARBA" id="ARBA00022692"/>
    </source>
</evidence>
<dbReference type="InterPro" id="IPR000209">
    <property type="entry name" value="Peptidase_S8/S53_dom"/>
</dbReference>
<dbReference type="InterPro" id="IPR050131">
    <property type="entry name" value="Peptidase_S8_subtilisin-like"/>
</dbReference>
<evidence type="ECO:0000256" key="9">
    <source>
        <dbReference type="ARBA" id="ARBA00023136"/>
    </source>
</evidence>
<dbReference type="Gene3D" id="3.40.50.200">
    <property type="entry name" value="Peptidase S8/S53 domain"/>
    <property type="match status" value="1"/>
</dbReference>
<dbReference type="GO" id="GO:0006508">
    <property type="term" value="P:proteolysis"/>
    <property type="evidence" value="ECO:0007669"/>
    <property type="project" value="UniProtKB-KW"/>
</dbReference>
<evidence type="ECO:0000256" key="4">
    <source>
        <dbReference type="ARBA" id="ARBA00022670"/>
    </source>
</evidence>
<dbReference type="PANTHER" id="PTHR43806">
    <property type="entry name" value="PEPTIDASE S8"/>
    <property type="match status" value="1"/>
</dbReference>
<feature type="active site" description="Charge relay system" evidence="10">
    <location>
        <position position="96"/>
    </location>
</feature>
<protein>
    <submittedName>
        <fullName evidence="15">Type VII secretion-associated serine protease mycosin</fullName>
    </submittedName>
</protein>
<keyword evidence="7 10" id="KW-0720">Serine protease</keyword>
<evidence type="ECO:0000256" key="1">
    <source>
        <dbReference type="ARBA" id="ARBA00004162"/>
    </source>
</evidence>
<dbReference type="PROSITE" id="PS51892">
    <property type="entry name" value="SUBTILASE"/>
    <property type="match status" value="1"/>
</dbReference>
<evidence type="ECO:0000256" key="11">
    <source>
        <dbReference type="SAM" id="MobiDB-lite"/>
    </source>
</evidence>
<keyword evidence="3" id="KW-1003">Cell membrane</keyword>
<feature type="signal peptide" evidence="13">
    <location>
        <begin position="1"/>
        <end position="29"/>
    </location>
</feature>
<dbReference type="EMBL" id="JBHSPW010000003">
    <property type="protein sequence ID" value="MFC5892624.1"/>
    <property type="molecule type" value="Genomic_DNA"/>
</dbReference>
<keyword evidence="13" id="KW-0732">Signal</keyword>
<evidence type="ECO:0000256" key="7">
    <source>
        <dbReference type="ARBA" id="ARBA00022825"/>
    </source>
</evidence>
<feature type="transmembrane region" description="Helical" evidence="12">
    <location>
        <begin position="355"/>
        <end position="379"/>
    </location>
</feature>
<feature type="compositionally biased region" description="Gly residues" evidence="11">
    <location>
        <begin position="391"/>
        <end position="400"/>
    </location>
</feature>
<dbReference type="PANTHER" id="PTHR43806:SF11">
    <property type="entry name" value="CEREVISIN-RELATED"/>
    <property type="match status" value="1"/>
</dbReference>
<dbReference type="InterPro" id="IPR036852">
    <property type="entry name" value="Peptidase_S8/S53_dom_sf"/>
</dbReference>
<evidence type="ECO:0000313" key="16">
    <source>
        <dbReference type="Proteomes" id="UP001596241"/>
    </source>
</evidence>
<dbReference type="RefSeq" id="WP_345080012.1">
    <property type="nucleotide sequence ID" value="NZ_BAAAWG010000005.1"/>
</dbReference>
<evidence type="ECO:0000259" key="14">
    <source>
        <dbReference type="Pfam" id="PF00082"/>
    </source>
</evidence>
<reference evidence="16" key="1">
    <citation type="journal article" date="2019" name="Int. J. Syst. Evol. Microbiol.">
        <title>The Global Catalogue of Microorganisms (GCM) 10K type strain sequencing project: providing services to taxonomists for standard genome sequencing and annotation.</title>
        <authorList>
            <consortium name="The Broad Institute Genomics Platform"/>
            <consortium name="The Broad Institute Genome Sequencing Center for Infectious Disease"/>
            <person name="Wu L."/>
            <person name="Ma J."/>
        </authorList>
    </citation>
    <scope>NUCLEOTIDE SEQUENCE [LARGE SCALE GENOMIC DNA]</scope>
    <source>
        <strain evidence="16">CGMCC 1.15809</strain>
    </source>
</reference>
<feature type="active site" description="Charge relay system" evidence="10">
    <location>
        <position position="62"/>
    </location>
</feature>
<keyword evidence="16" id="KW-1185">Reference proteome</keyword>
<keyword evidence="6 10" id="KW-0378">Hydrolase</keyword>
<dbReference type="InterPro" id="IPR015500">
    <property type="entry name" value="Peptidase_S8_subtilisin-rel"/>
</dbReference>
<dbReference type="Pfam" id="PF00082">
    <property type="entry name" value="Peptidase_S8"/>
    <property type="match status" value="1"/>
</dbReference>
<keyword evidence="5 12" id="KW-0812">Transmembrane</keyword>
<accession>A0ABW1FHC7</accession>
<evidence type="ECO:0000256" key="12">
    <source>
        <dbReference type="SAM" id="Phobius"/>
    </source>
</evidence>
<feature type="domain" description="Peptidase S8/S53" evidence="14">
    <location>
        <begin position="53"/>
        <end position="303"/>
    </location>
</feature>
<evidence type="ECO:0000256" key="3">
    <source>
        <dbReference type="ARBA" id="ARBA00022475"/>
    </source>
</evidence>
<proteinExistence type="inferred from homology"/>
<evidence type="ECO:0000256" key="10">
    <source>
        <dbReference type="PROSITE-ProRule" id="PRU01240"/>
    </source>
</evidence>
<comment type="subcellular location">
    <subcellularLocation>
        <location evidence="1">Cell membrane</location>
        <topology evidence="1">Single-pass membrane protein</topology>
    </subcellularLocation>
</comment>
<dbReference type="GO" id="GO:0008233">
    <property type="term" value="F:peptidase activity"/>
    <property type="evidence" value="ECO:0007669"/>
    <property type="project" value="UniProtKB-KW"/>
</dbReference>
<evidence type="ECO:0000256" key="13">
    <source>
        <dbReference type="SAM" id="SignalP"/>
    </source>
</evidence>
<keyword evidence="9 12" id="KW-0472">Membrane</keyword>
<comment type="similarity">
    <text evidence="2 10">Belongs to the peptidase S8 family.</text>
</comment>
<organism evidence="15 16">
    <name type="scientific">Streptomyces ramulosus</name>
    <dbReference type="NCBI Taxonomy" id="47762"/>
    <lineage>
        <taxon>Bacteria</taxon>
        <taxon>Bacillati</taxon>
        <taxon>Actinomycetota</taxon>
        <taxon>Actinomycetes</taxon>
        <taxon>Kitasatosporales</taxon>
        <taxon>Streptomycetaceae</taxon>
        <taxon>Streptomyces</taxon>
    </lineage>
</organism>
<dbReference type="SUPFAM" id="SSF52743">
    <property type="entry name" value="Subtilisin-like"/>
    <property type="match status" value="1"/>
</dbReference>
<dbReference type="InterPro" id="IPR023834">
    <property type="entry name" value="T7SS_pept_S8A_mycosin"/>
</dbReference>
<dbReference type="NCBIfam" id="TIGR03921">
    <property type="entry name" value="T7SS_mycosin"/>
    <property type="match status" value="1"/>
</dbReference>
<gene>
    <name evidence="15" type="primary">mycP</name>
    <name evidence="15" type="ORF">ACFP3M_07315</name>
</gene>
<dbReference type="PRINTS" id="PR00723">
    <property type="entry name" value="SUBTILISIN"/>
</dbReference>
<evidence type="ECO:0000313" key="15">
    <source>
        <dbReference type="EMBL" id="MFC5892624.1"/>
    </source>
</evidence>